<evidence type="ECO:0000256" key="9">
    <source>
        <dbReference type="ARBA" id="ARBA00023157"/>
    </source>
</evidence>
<feature type="disulfide bond" evidence="15">
    <location>
        <begin position="38"/>
        <end position="51"/>
    </location>
</feature>
<dbReference type="PANTHER" id="PTHR46875">
    <property type="entry name" value="TUMOR NECROSIS FACTOR RECEPTOR SUPERFAMILY MEMBER 5"/>
    <property type="match status" value="1"/>
</dbReference>
<evidence type="ECO:0000256" key="2">
    <source>
        <dbReference type="ARBA" id="ARBA00015766"/>
    </source>
</evidence>
<feature type="chain" id="PRO_5016181077" description="Tumor necrosis factor receptor superfamily member 5" evidence="18">
    <location>
        <begin position="21"/>
        <end position="283"/>
    </location>
</feature>
<feature type="domain" description="TNFR-Cys" evidence="19">
    <location>
        <begin position="104"/>
        <end position="143"/>
    </location>
</feature>
<gene>
    <name evidence="21" type="primary">CD40</name>
</gene>
<dbReference type="PRINTS" id="PR01922">
    <property type="entry name" value="TNFACTORR5"/>
</dbReference>
<dbReference type="CDD" id="cd13407">
    <property type="entry name" value="TNFRSF5"/>
    <property type="match status" value="1"/>
</dbReference>
<sequence length="283" mass="31057">MVRLRLQCLVWGCLLTTVHLEPPTPCKQEQYQIEGQCCDLCLPGTKLMKDCTDGVDTVCEPCQAGEFLDTLNREMRCHQHKYCDPNLGLRIQTEGTSETDTTCTCKEGQHCTSDTCESCAPHSSCHPGFGVEQIATGTSDTICTPCPVGFFSNVSSAFEKCHPWTSCKTKDLAELKAGTNTTDVLCGPWPRTRALVAIPITLGILFVIFVSAYISESSDKVVKKPDNKAYPGEGVRKAPEEMIFLDDIPGHNPVAPVQETLHGCQPVTQEDGKESRISVQERQ</sequence>
<keyword evidence="8 17" id="KW-0472">Membrane</keyword>
<evidence type="ECO:0000256" key="4">
    <source>
        <dbReference type="ARBA" id="ARBA00022729"/>
    </source>
</evidence>
<dbReference type="GO" id="GO:0051094">
    <property type="term" value="P:positive regulation of developmental process"/>
    <property type="evidence" value="ECO:0007669"/>
    <property type="project" value="UniProtKB-ARBA"/>
</dbReference>
<dbReference type="GO" id="GO:0035631">
    <property type="term" value="C:CD40 receptor complex"/>
    <property type="evidence" value="ECO:0007669"/>
    <property type="project" value="TreeGrafter"/>
</dbReference>
<keyword evidence="4 18" id="KW-0732">Signal</keyword>
<dbReference type="FunCoup" id="A0A2Y9RVR4">
    <property type="interactions" value="655"/>
</dbReference>
<dbReference type="Pfam" id="PF00020">
    <property type="entry name" value="TNFR_c6"/>
    <property type="match status" value="2"/>
</dbReference>
<keyword evidence="5" id="KW-0677">Repeat</keyword>
<evidence type="ECO:0000256" key="1">
    <source>
        <dbReference type="ARBA" id="ARBA00004479"/>
    </source>
</evidence>
<dbReference type="PROSITE" id="PS50050">
    <property type="entry name" value="TNFR_NGFR_2"/>
    <property type="match status" value="3"/>
</dbReference>
<feature type="domain" description="TNFR-Cys" evidence="19">
    <location>
        <begin position="61"/>
        <end position="103"/>
    </location>
</feature>
<name>A0A2Y9RVR4_TRIMA</name>
<evidence type="ECO:0000256" key="6">
    <source>
        <dbReference type="ARBA" id="ARBA00022859"/>
    </source>
</evidence>
<dbReference type="SUPFAM" id="SSF57586">
    <property type="entry name" value="TNF receptor-like"/>
    <property type="match status" value="2"/>
</dbReference>
<dbReference type="GO" id="GO:0042113">
    <property type="term" value="P:B cell activation"/>
    <property type="evidence" value="ECO:0007669"/>
    <property type="project" value="InterPro"/>
</dbReference>
<feature type="region of interest" description="Disordered" evidence="16">
    <location>
        <begin position="264"/>
        <end position="283"/>
    </location>
</feature>
<feature type="transmembrane region" description="Helical" evidence="17">
    <location>
        <begin position="194"/>
        <end position="214"/>
    </location>
</feature>
<evidence type="ECO:0000256" key="14">
    <source>
        <dbReference type="ARBA" id="ARBA00045871"/>
    </source>
</evidence>
<dbReference type="AlphaFoldDB" id="A0A2Y9RVR4"/>
<comment type="caution">
    <text evidence="15">Lacks conserved residue(s) required for the propagation of feature annotation.</text>
</comment>
<evidence type="ECO:0000256" key="10">
    <source>
        <dbReference type="ARBA" id="ARBA00023170"/>
    </source>
</evidence>
<evidence type="ECO:0000256" key="7">
    <source>
        <dbReference type="ARBA" id="ARBA00022989"/>
    </source>
</evidence>
<keyword evidence="20" id="KW-1185">Reference proteome</keyword>
<dbReference type="GO" id="GO:0010468">
    <property type="term" value="P:regulation of gene expression"/>
    <property type="evidence" value="ECO:0007669"/>
    <property type="project" value="UniProtKB-ARBA"/>
</dbReference>
<dbReference type="FunFam" id="2.10.50.10:FF:000041">
    <property type="entry name" value="Tumor necrosis factor receptor superfamily member 5"/>
    <property type="match status" value="1"/>
</dbReference>
<feature type="signal peptide" evidence="18">
    <location>
        <begin position="1"/>
        <end position="20"/>
    </location>
</feature>
<dbReference type="PROSITE" id="PS00652">
    <property type="entry name" value="TNFR_NGFR_1"/>
    <property type="match status" value="1"/>
</dbReference>
<dbReference type="GO" id="GO:0010557">
    <property type="term" value="P:positive regulation of macromolecule biosynthetic process"/>
    <property type="evidence" value="ECO:0007669"/>
    <property type="project" value="UniProtKB-ARBA"/>
</dbReference>
<keyword evidence="3 17" id="KW-0812">Transmembrane</keyword>
<dbReference type="InterPro" id="IPR034021">
    <property type="entry name" value="TNFRSF5_N"/>
</dbReference>
<dbReference type="GO" id="GO:0045935">
    <property type="term" value="P:positive regulation of nucleobase-containing compound metabolic process"/>
    <property type="evidence" value="ECO:0007669"/>
    <property type="project" value="UniProtKB-ARBA"/>
</dbReference>
<comment type="subcellular location">
    <subcellularLocation>
        <location evidence="1">Membrane</location>
        <topology evidence="1">Single-pass type I membrane protein</topology>
    </subcellularLocation>
</comment>
<evidence type="ECO:0000259" key="19">
    <source>
        <dbReference type="PROSITE" id="PS50050"/>
    </source>
</evidence>
<keyword evidence="6" id="KW-0391">Immunity</keyword>
<reference evidence="21" key="1">
    <citation type="submission" date="2025-08" db="UniProtKB">
        <authorList>
            <consortium name="RefSeq"/>
        </authorList>
    </citation>
    <scope>IDENTIFICATION</scope>
</reference>
<dbReference type="GO" id="GO:0006874">
    <property type="term" value="P:intracellular calcium ion homeostasis"/>
    <property type="evidence" value="ECO:0007669"/>
    <property type="project" value="UniProtKB-ARBA"/>
</dbReference>
<proteinExistence type="predicted"/>
<dbReference type="InterPro" id="IPR020435">
    <property type="entry name" value="TNFR_5"/>
</dbReference>
<dbReference type="GO" id="GO:0006952">
    <property type="term" value="P:defense response"/>
    <property type="evidence" value="ECO:0007669"/>
    <property type="project" value="UniProtKB-ARBA"/>
</dbReference>
<evidence type="ECO:0000313" key="21">
    <source>
        <dbReference type="RefSeq" id="XP_023598960.1"/>
    </source>
</evidence>
<evidence type="ECO:0000256" key="13">
    <source>
        <dbReference type="ARBA" id="ARBA00032719"/>
    </source>
</evidence>
<evidence type="ECO:0000313" key="20">
    <source>
        <dbReference type="Proteomes" id="UP000248480"/>
    </source>
</evidence>
<organism evidence="20 21">
    <name type="scientific">Trichechus manatus latirostris</name>
    <name type="common">Florida manatee</name>
    <dbReference type="NCBI Taxonomy" id="127582"/>
    <lineage>
        <taxon>Eukaryota</taxon>
        <taxon>Metazoa</taxon>
        <taxon>Chordata</taxon>
        <taxon>Craniata</taxon>
        <taxon>Vertebrata</taxon>
        <taxon>Euteleostomi</taxon>
        <taxon>Mammalia</taxon>
        <taxon>Eutheria</taxon>
        <taxon>Afrotheria</taxon>
        <taxon>Sirenia</taxon>
        <taxon>Trichechidae</taxon>
        <taxon>Trichechus</taxon>
    </lineage>
</organism>
<evidence type="ECO:0000256" key="3">
    <source>
        <dbReference type="ARBA" id="ARBA00022692"/>
    </source>
</evidence>
<feature type="domain" description="TNFR-Cys" evidence="19">
    <location>
        <begin position="25"/>
        <end position="59"/>
    </location>
</feature>
<evidence type="ECO:0000256" key="17">
    <source>
        <dbReference type="SAM" id="Phobius"/>
    </source>
</evidence>
<dbReference type="SMART" id="SM00208">
    <property type="entry name" value="TNFR"/>
    <property type="match status" value="4"/>
</dbReference>
<dbReference type="STRING" id="127582.A0A2Y9RVR4"/>
<feature type="repeat" description="TNFR-Cys" evidence="15">
    <location>
        <begin position="104"/>
        <end position="143"/>
    </location>
</feature>
<keyword evidence="9 15" id="KW-1015">Disulfide bond</keyword>
<evidence type="ECO:0000256" key="15">
    <source>
        <dbReference type="PROSITE-ProRule" id="PRU00206"/>
    </source>
</evidence>
<feature type="compositionally biased region" description="Basic and acidic residues" evidence="16">
    <location>
        <begin position="270"/>
        <end position="283"/>
    </location>
</feature>
<keyword evidence="7 17" id="KW-1133">Transmembrane helix</keyword>
<dbReference type="RefSeq" id="XP_023598960.1">
    <property type="nucleotide sequence ID" value="XM_023743192.1"/>
</dbReference>
<dbReference type="GO" id="GO:0051240">
    <property type="term" value="P:positive regulation of multicellular organismal process"/>
    <property type="evidence" value="ECO:0007669"/>
    <property type="project" value="UniProtKB-ARBA"/>
</dbReference>
<evidence type="ECO:0000256" key="18">
    <source>
        <dbReference type="SAM" id="SignalP"/>
    </source>
</evidence>
<evidence type="ECO:0000256" key="12">
    <source>
        <dbReference type="ARBA" id="ARBA00031089"/>
    </source>
</evidence>
<dbReference type="InterPro" id="IPR001368">
    <property type="entry name" value="TNFR/NGFR_Cys_rich_reg"/>
</dbReference>
<dbReference type="InterPro" id="IPR052135">
    <property type="entry name" value="TNFRSF5"/>
</dbReference>
<protein>
    <recommendedName>
        <fullName evidence="2">Tumor necrosis factor receptor superfamily member 5</fullName>
    </recommendedName>
    <alternativeName>
        <fullName evidence="12">B-cell surface antigen CD40</fullName>
    </alternativeName>
    <alternativeName>
        <fullName evidence="13">CD40L receptor</fullName>
    </alternativeName>
</protein>
<dbReference type="CTD" id="958"/>
<evidence type="ECO:0000256" key="5">
    <source>
        <dbReference type="ARBA" id="ARBA00022737"/>
    </source>
</evidence>
<dbReference type="GO" id="GO:0023035">
    <property type="term" value="P:CD40 signaling pathway"/>
    <property type="evidence" value="ECO:0007669"/>
    <property type="project" value="UniProtKB-ARBA"/>
</dbReference>
<dbReference type="InParanoid" id="A0A2Y9RVR4"/>
<comment type="function">
    <text evidence="14">Receptor for TNFSF5/CD40LG. Transduces TRAF6- and MAP3K8-mediated signals that activate ERK in macrophages and B cells, leading to induction of immunoglobulin secretion.</text>
</comment>
<dbReference type="GO" id="GO:0009897">
    <property type="term" value="C:external side of plasma membrane"/>
    <property type="evidence" value="ECO:0007669"/>
    <property type="project" value="InterPro"/>
</dbReference>
<accession>A0A2Y9RVR4</accession>
<dbReference type="GO" id="GO:0002768">
    <property type="term" value="P:immune response-regulating cell surface receptor signaling pathway"/>
    <property type="evidence" value="ECO:0007669"/>
    <property type="project" value="TreeGrafter"/>
</dbReference>
<keyword evidence="10 21" id="KW-0675">Receptor</keyword>
<evidence type="ECO:0000256" key="11">
    <source>
        <dbReference type="ARBA" id="ARBA00023180"/>
    </source>
</evidence>
<feature type="repeat" description="TNFR-Cys" evidence="15">
    <location>
        <begin position="25"/>
        <end position="59"/>
    </location>
</feature>
<dbReference type="Gene3D" id="2.10.50.10">
    <property type="entry name" value="Tumor Necrosis Factor Receptor, subunit A, domain 2"/>
    <property type="match status" value="3"/>
</dbReference>
<feature type="disulfide bond" evidence="15">
    <location>
        <begin position="125"/>
        <end position="143"/>
    </location>
</feature>
<feature type="disulfide bond" evidence="15">
    <location>
        <begin position="62"/>
        <end position="77"/>
    </location>
</feature>
<feature type="disulfide bond" evidence="15">
    <location>
        <begin position="41"/>
        <end position="59"/>
    </location>
</feature>
<feature type="repeat" description="TNFR-Cys" evidence="15">
    <location>
        <begin position="61"/>
        <end position="103"/>
    </location>
</feature>
<dbReference type="GeneID" id="101345594"/>
<evidence type="ECO:0000256" key="8">
    <source>
        <dbReference type="ARBA" id="ARBA00023136"/>
    </source>
</evidence>
<dbReference type="Proteomes" id="UP000248480">
    <property type="component" value="Unplaced"/>
</dbReference>
<evidence type="ECO:0000256" key="16">
    <source>
        <dbReference type="SAM" id="MobiDB-lite"/>
    </source>
</evidence>
<keyword evidence="11" id="KW-0325">Glycoprotein</keyword>
<dbReference type="GO" id="GO:0038023">
    <property type="term" value="F:signaling receptor activity"/>
    <property type="evidence" value="ECO:0007669"/>
    <property type="project" value="InterPro"/>
</dbReference>
<dbReference type="PANTHER" id="PTHR46875:SF1">
    <property type="entry name" value="TUMOR NECROSIS FACTOR RECEPTOR SUPERFAMILY MEMBER 5"/>
    <property type="match status" value="1"/>
</dbReference>